<accession>A0A395LGP4</accession>
<dbReference type="InterPro" id="IPR012334">
    <property type="entry name" value="Pectin_lyas_fold"/>
</dbReference>
<dbReference type="EMBL" id="QRBB01000002">
    <property type="protein sequence ID" value="RDS75953.1"/>
    <property type="molecule type" value="Genomic_DNA"/>
</dbReference>
<gene>
    <name evidence="2" type="ORF">DL238_14875</name>
</gene>
<dbReference type="SUPFAM" id="SSF51126">
    <property type="entry name" value="Pectin lyase-like"/>
    <property type="match status" value="1"/>
</dbReference>
<dbReference type="InterPro" id="IPR011050">
    <property type="entry name" value="Pectin_lyase_fold/virulence"/>
</dbReference>
<dbReference type="Gene3D" id="2.160.20.10">
    <property type="entry name" value="Single-stranded right-handed beta-helix, Pectin lyase-like"/>
    <property type="match status" value="1"/>
</dbReference>
<comment type="caution">
    <text evidence="2">The sequence shown here is derived from an EMBL/GenBank/DDBJ whole genome shotgun (WGS) entry which is preliminary data.</text>
</comment>
<dbReference type="Proteomes" id="UP000254101">
    <property type="component" value="Unassembled WGS sequence"/>
</dbReference>
<feature type="domain" description="Rhamnogalacturonase A/B/Epimerase-like pectate lyase" evidence="1">
    <location>
        <begin position="513"/>
        <end position="654"/>
    </location>
</feature>
<reference evidence="2 3" key="1">
    <citation type="submission" date="2018-07" db="EMBL/GenBank/DDBJ databases">
        <title>Erythrobacter nanhaiensis sp. nov., a novel member of the genus Erythrobacter isolated from the South China Sea.</title>
        <authorList>
            <person name="Chen X."/>
            <person name="Liu J."/>
        </authorList>
    </citation>
    <scope>NUCLEOTIDE SEQUENCE [LARGE SCALE GENOMIC DNA]</scope>
    <source>
        <strain evidence="2 3">S-5</strain>
    </source>
</reference>
<proteinExistence type="predicted"/>
<dbReference type="RefSeq" id="WP_115493218.1">
    <property type="nucleotide sequence ID" value="NZ_JACHWW010000002.1"/>
</dbReference>
<dbReference type="Pfam" id="PF12708">
    <property type="entry name" value="Pect-lyase_RHGA_epim"/>
    <property type="match status" value="1"/>
</dbReference>
<dbReference type="OrthoDB" id="7482115at2"/>
<dbReference type="InterPro" id="IPR024535">
    <property type="entry name" value="RHGA/B-epi-like_pectate_lyase"/>
</dbReference>
<evidence type="ECO:0000259" key="1">
    <source>
        <dbReference type="Pfam" id="PF12708"/>
    </source>
</evidence>
<protein>
    <recommendedName>
        <fullName evidence="1">Rhamnogalacturonase A/B/Epimerase-like pectate lyase domain-containing protein</fullName>
    </recommendedName>
</protein>
<dbReference type="AlphaFoldDB" id="A0A395LGP4"/>
<organism evidence="2 3">
    <name type="scientific">Alteriqipengyuania lutimaris</name>
    <dbReference type="NCBI Taxonomy" id="1538146"/>
    <lineage>
        <taxon>Bacteria</taxon>
        <taxon>Pseudomonadati</taxon>
        <taxon>Pseudomonadota</taxon>
        <taxon>Alphaproteobacteria</taxon>
        <taxon>Sphingomonadales</taxon>
        <taxon>Erythrobacteraceae</taxon>
        <taxon>Alteriqipengyuania</taxon>
    </lineage>
</organism>
<sequence>MTDIAINLDGQDIVVDLGPDTALAAREADRARDERIAVQTIADDFGTEAANALATVQTVGQEKVDAAEVFAQEAETHAGAFYDLSDAANAILRGEVLETVDVAPGRAHPGTAEQTIVNPRFVGTDPDTPVVPISISATGKNLVDLTPSKWEVGQYDASGAPTASGSTLRTKNSIPITPGTEYVRSGLTKAEITIKDANAVVTRVIGQTDGIPDNFVAAANEFFVDLELPGITGARPAFAADRKVQLEKGAVATAYEPFREDKRTYSGIELYGYAGVGDVLEDGKVIRRIVRRTLRGTAQAGAWHMTGPVNTLGNFYRMQVASAATFAAEINRMLGGRSGATIYAVNPASGTESRGIWTSLTDARIVVPKADVDATPGADLVAKFTAYLNANPVEVFFDAGSWAVTERVAGGMIELPGGGSIMLDATGAATHEIAFHAIKAGTAGGSSTQITTLQQNVASLTALATALQTQLDNLVLDAGDSNPEVVAARTSETTIEDLLLGGRLNRMERMKPVNVKDHGAKGDGVANDTEKVLYARDIAAAFGRDLFFPRSSGPYMLDRGINVPRTMTILGDDPIESVLKKIPAVSVEINVILSKDQTNIPVPNAATTFASKVGADFCLGLSDSTNTYDNTRGKITAVNANSIDIESYNNPDSTGLKRGYALATNEATRVVLSTSFPLVYTDKVITPGVGVIEPMLANIGFDGNRQPGEINAYPCSNWHWDPVVTNGAYTFNVISKNSAADGFSDQSSGLSVFQKVRVRASYWHSGHIGFTSDAVSIRDYDTEGGIDGLYFCQYNRKTRMNGFTIRNAEVAIRELDPTDGDVHITNGQFVACDTDIQIVGSKGMLFVRAQSIGNKKGVLKADSGAHFDIAMQVRGALGTKLAEITRCSSGRLHIDAPDFAGQIGVHILNQGANDNGRCKSLTVTGQIGRPEVRDGNNVVVEAARGASVASVQVDSADDVVVALSHSYPQGSGVDFIIGAGTGGTASTGTILKAGVRGGVRAGRPYVDNGVGTFDEMAA</sequence>
<evidence type="ECO:0000313" key="2">
    <source>
        <dbReference type="EMBL" id="RDS75953.1"/>
    </source>
</evidence>
<keyword evidence="3" id="KW-1185">Reference proteome</keyword>
<name>A0A395LGP4_9SPHN</name>
<evidence type="ECO:0000313" key="3">
    <source>
        <dbReference type="Proteomes" id="UP000254101"/>
    </source>
</evidence>